<dbReference type="SUPFAM" id="SSF54928">
    <property type="entry name" value="RNA-binding domain, RBD"/>
    <property type="match status" value="1"/>
</dbReference>
<dbReference type="EMBL" id="JAFNEN010000094">
    <property type="protein sequence ID" value="KAG8195082.1"/>
    <property type="molecule type" value="Genomic_DNA"/>
</dbReference>
<dbReference type="AlphaFoldDB" id="A0AAV6VF11"/>
<keyword evidence="5" id="KW-1185">Reference proteome</keyword>
<dbReference type="PANTHER" id="PTHR48025:SF1">
    <property type="entry name" value="RRM DOMAIN-CONTAINING PROTEIN"/>
    <property type="match status" value="1"/>
</dbReference>
<dbReference type="Proteomes" id="UP000827092">
    <property type="component" value="Unassembled WGS sequence"/>
</dbReference>
<organism evidence="4 5">
    <name type="scientific">Oedothorax gibbosus</name>
    <dbReference type="NCBI Taxonomy" id="931172"/>
    <lineage>
        <taxon>Eukaryota</taxon>
        <taxon>Metazoa</taxon>
        <taxon>Ecdysozoa</taxon>
        <taxon>Arthropoda</taxon>
        <taxon>Chelicerata</taxon>
        <taxon>Arachnida</taxon>
        <taxon>Araneae</taxon>
        <taxon>Araneomorphae</taxon>
        <taxon>Entelegynae</taxon>
        <taxon>Araneoidea</taxon>
        <taxon>Linyphiidae</taxon>
        <taxon>Erigoninae</taxon>
        <taxon>Oedothorax</taxon>
    </lineage>
</organism>
<evidence type="ECO:0000313" key="4">
    <source>
        <dbReference type="EMBL" id="KAG8195082.1"/>
    </source>
</evidence>
<reference evidence="4 5" key="1">
    <citation type="journal article" date="2022" name="Nat. Ecol. Evol.">
        <title>A masculinizing supergene underlies an exaggerated male reproductive morph in a spider.</title>
        <authorList>
            <person name="Hendrickx F."/>
            <person name="De Corte Z."/>
            <person name="Sonet G."/>
            <person name="Van Belleghem S.M."/>
            <person name="Kostlbacher S."/>
            <person name="Vangestel C."/>
        </authorList>
    </citation>
    <scope>NUCLEOTIDE SEQUENCE [LARGE SCALE GENOMIC DNA]</scope>
    <source>
        <strain evidence="4">W744_W776</strain>
    </source>
</reference>
<dbReference type="Gene3D" id="3.30.70.330">
    <property type="match status" value="1"/>
</dbReference>
<accession>A0AAV6VF11</accession>
<dbReference type="InterPro" id="IPR000504">
    <property type="entry name" value="RRM_dom"/>
</dbReference>
<sequence length="126" mass="13946">MAIITSLLLHPEKQSKLLVTKLSAETTIESLKAHFAQHGEIERCHVSMGPTGNCTGIGIITYASQESCEAAARAGPCMLHGQEVHPRQAVYAVANWKKIEKFPKPFEVMREQIGNVVIPSKYFQNK</sequence>
<dbReference type="InterPro" id="IPR035979">
    <property type="entry name" value="RBD_domain_sf"/>
</dbReference>
<protein>
    <recommendedName>
        <fullName evidence="3">RRM domain-containing protein</fullName>
    </recommendedName>
</protein>
<dbReference type="GO" id="GO:0005634">
    <property type="term" value="C:nucleus"/>
    <property type="evidence" value="ECO:0007669"/>
    <property type="project" value="TreeGrafter"/>
</dbReference>
<proteinExistence type="predicted"/>
<dbReference type="InterPro" id="IPR012677">
    <property type="entry name" value="Nucleotide-bd_a/b_plait_sf"/>
</dbReference>
<dbReference type="InterPro" id="IPR050502">
    <property type="entry name" value="Euk_RNA-bind_prot"/>
</dbReference>
<evidence type="ECO:0000259" key="3">
    <source>
        <dbReference type="PROSITE" id="PS50102"/>
    </source>
</evidence>
<evidence type="ECO:0000256" key="1">
    <source>
        <dbReference type="ARBA" id="ARBA00022884"/>
    </source>
</evidence>
<evidence type="ECO:0000313" key="5">
    <source>
        <dbReference type="Proteomes" id="UP000827092"/>
    </source>
</evidence>
<dbReference type="GO" id="GO:0003729">
    <property type="term" value="F:mRNA binding"/>
    <property type="evidence" value="ECO:0007669"/>
    <property type="project" value="TreeGrafter"/>
</dbReference>
<evidence type="ECO:0000256" key="2">
    <source>
        <dbReference type="PROSITE-ProRule" id="PRU00176"/>
    </source>
</evidence>
<gene>
    <name evidence="4" type="ORF">JTE90_029661</name>
</gene>
<dbReference type="Pfam" id="PF00076">
    <property type="entry name" value="RRM_1"/>
    <property type="match status" value="1"/>
</dbReference>
<dbReference type="PROSITE" id="PS50102">
    <property type="entry name" value="RRM"/>
    <property type="match status" value="1"/>
</dbReference>
<keyword evidence="1 2" id="KW-0694">RNA-binding</keyword>
<comment type="caution">
    <text evidence="4">The sequence shown here is derived from an EMBL/GenBank/DDBJ whole genome shotgun (WGS) entry which is preliminary data.</text>
</comment>
<dbReference type="SMART" id="SM00360">
    <property type="entry name" value="RRM"/>
    <property type="match status" value="1"/>
</dbReference>
<name>A0AAV6VF11_9ARAC</name>
<feature type="domain" description="RRM" evidence="3">
    <location>
        <begin position="15"/>
        <end position="96"/>
    </location>
</feature>
<dbReference type="PANTHER" id="PTHR48025">
    <property type="entry name" value="OS02G0815200 PROTEIN"/>
    <property type="match status" value="1"/>
</dbReference>